<keyword evidence="2" id="KW-1185">Reference proteome</keyword>
<dbReference type="KEGG" id="anf:AQPE_4417"/>
<proteinExistence type="predicted"/>
<evidence type="ECO:0000313" key="2">
    <source>
        <dbReference type="Proteomes" id="UP001193389"/>
    </source>
</evidence>
<name>A0A5K7SFH8_9BACT</name>
<organism evidence="1 2">
    <name type="scientific">Aquipluma nitroreducens</name>
    <dbReference type="NCBI Taxonomy" id="2010828"/>
    <lineage>
        <taxon>Bacteria</taxon>
        <taxon>Pseudomonadati</taxon>
        <taxon>Bacteroidota</taxon>
        <taxon>Bacteroidia</taxon>
        <taxon>Marinilabiliales</taxon>
        <taxon>Prolixibacteraceae</taxon>
        <taxon>Aquipluma</taxon>
    </lineage>
</organism>
<evidence type="ECO:0000313" key="1">
    <source>
        <dbReference type="EMBL" id="BBE20226.1"/>
    </source>
</evidence>
<reference evidence="1" key="1">
    <citation type="journal article" date="2020" name="Int. J. Syst. Evol. Microbiol.">
        <title>Aquipluma nitroreducens gen. nov. sp. nov., a novel facultatively anaerobic bacterium isolated from a freshwater lake.</title>
        <authorList>
            <person name="Watanabe M."/>
            <person name="Kojima H."/>
            <person name="Fukui M."/>
        </authorList>
    </citation>
    <scope>NUCLEOTIDE SEQUENCE</scope>
    <source>
        <strain evidence="1">MeG22</strain>
    </source>
</reference>
<gene>
    <name evidence="1" type="ORF">AQPE_4417</name>
</gene>
<dbReference type="AlphaFoldDB" id="A0A5K7SFH8"/>
<protein>
    <submittedName>
        <fullName evidence="1">Uncharacterized protein</fullName>
    </submittedName>
</protein>
<dbReference type="Proteomes" id="UP001193389">
    <property type="component" value="Chromosome"/>
</dbReference>
<dbReference type="EMBL" id="AP018694">
    <property type="protein sequence ID" value="BBE20226.1"/>
    <property type="molecule type" value="Genomic_DNA"/>
</dbReference>
<accession>A0A5K7SFH8</accession>
<sequence>MTLGKWDTTNWTDEVISKLKLDFANGVLGIKVWKNIGMTHKDSSYRFGNGANCSNLVA</sequence>
<dbReference type="RefSeq" id="WP_318348394.1">
    <property type="nucleotide sequence ID" value="NZ_AP018694.1"/>
</dbReference>